<feature type="non-terminal residue" evidence="1">
    <location>
        <position position="1"/>
    </location>
</feature>
<accession>A0ABN7XL40</accession>
<comment type="caution">
    <text evidence="1">The sequence shown here is derived from an EMBL/GenBank/DDBJ whole genome shotgun (WGS) entry which is preliminary data.</text>
</comment>
<feature type="non-terminal residue" evidence="1">
    <location>
        <position position="58"/>
    </location>
</feature>
<protein>
    <submittedName>
        <fullName evidence="1">11215_t:CDS:1</fullName>
    </submittedName>
</protein>
<gene>
    <name evidence="1" type="ORF">GMARGA_LOCUS43680</name>
</gene>
<dbReference type="EMBL" id="CAJVQB010143258">
    <property type="protein sequence ID" value="CAG8854859.1"/>
    <property type="molecule type" value="Genomic_DNA"/>
</dbReference>
<evidence type="ECO:0000313" key="2">
    <source>
        <dbReference type="Proteomes" id="UP000789901"/>
    </source>
</evidence>
<evidence type="ECO:0000313" key="1">
    <source>
        <dbReference type="EMBL" id="CAG8854859.1"/>
    </source>
</evidence>
<dbReference type="Proteomes" id="UP000789901">
    <property type="component" value="Unassembled WGS sequence"/>
</dbReference>
<reference evidence="1 2" key="1">
    <citation type="submission" date="2021-06" db="EMBL/GenBank/DDBJ databases">
        <authorList>
            <person name="Kallberg Y."/>
            <person name="Tangrot J."/>
            <person name="Rosling A."/>
        </authorList>
    </citation>
    <scope>NUCLEOTIDE SEQUENCE [LARGE SCALE GENOMIC DNA]</scope>
    <source>
        <strain evidence="1 2">120-4 pot B 10/14</strain>
    </source>
</reference>
<sequence length="58" mass="6997">NDYKLLIDIIKETQYNNSYIKYSKYVEDRAKELGWQELLNTSVYNPLRTLEAKNRIIN</sequence>
<name>A0ABN7XL40_GIGMA</name>
<keyword evidence="2" id="KW-1185">Reference proteome</keyword>
<organism evidence="1 2">
    <name type="scientific">Gigaspora margarita</name>
    <dbReference type="NCBI Taxonomy" id="4874"/>
    <lineage>
        <taxon>Eukaryota</taxon>
        <taxon>Fungi</taxon>
        <taxon>Fungi incertae sedis</taxon>
        <taxon>Mucoromycota</taxon>
        <taxon>Glomeromycotina</taxon>
        <taxon>Glomeromycetes</taxon>
        <taxon>Diversisporales</taxon>
        <taxon>Gigasporaceae</taxon>
        <taxon>Gigaspora</taxon>
    </lineage>
</organism>
<proteinExistence type="predicted"/>